<feature type="non-terminal residue" evidence="1">
    <location>
        <position position="396"/>
    </location>
</feature>
<name>A0ACA9NGD8_9GLOM</name>
<keyword evidence="2" id="KW-1185">Reference proteome</keyword>
<gene>
    <name evidence="1" type="ORF">SPELUC_LOCUS8712</name>
</gene>
<proteinExistence type="predicted"/>
<sequence>DAPEPVNAMDEPERSEQDTKISREFKESTILSQTNVGAKISENCETEVDENENMSTCSKKRTATDLYVDNDVDTGKDSTGTPRKHFRTVDNIQDESSQTPNTDDSIVDSNEISITEFSKSGKYKDSLVSTESSVHIPDVEHFNENVAIIQESSRRVKDIESEKECVQNFDKIHSANQSTTAQSSGAFGRGYIPTSITTTRIFGSSVSTPLQSNNKTVGFSNYSTSPPPSNIFGSKYTGSSLMGKFGSKSESSYGSFTTPSIFDVPFGTGARPLLQEQEVFTGEEEEITRHTVRAKLFCMGNEHQWKERGVGMLKLNYPKDCEKSPRLIMRADGVLRVILNISLFHGMSVERSQEKFVRIVAFEGTSTTPVHFAIKLSNTNAADDLYDAILEAIPTA</sequence>
<comment type="caution">
    <text evidence="1">The sequence shown here is derived from an EMBL/GenBank/DDBJ whole genome shotgun (WGS) entry which is preliminary data.</text>
</comment>
<accession>A0ACA9NGD8</accession>
<dbReference type="EMBL" id="CAJVPW010013445">
    <property type="protein sequence ID" value="CAG8645133.1"/>
    <property type="molecule type" value="Genomic_DNA"/>
</dbReference>
<dbReference type="Proteomes" id="UP000789366">
    <property type="component" value="Unassembled WGS sequence"/>
</dbReference>
<evidence type="ECO:0000313" key="2">
    <source>
        <dbReference type="Proteomes" id="UP000789366"/>
    </source>
</evidence>
<protein>
    <submittedName>
        <fullName evidence="1">17250_t:CDS:1</fullName>
    </submittedName>
</protein>
<evidence type="ECO:0000313" key="1">
    <source>
        <dbReference type="EMBL" id="CAG8645133.1"/>
    </source>
</evidence>
<feature type="non-terminal residue" evidence="1">
    <location>
        <position position="1"/>
    </location>
</feature>
<organism evidence="1 2">
    <name type="scientific">Cetraspora pellucida</name>
    <dbReference type="NCBI Taxonomy" id="1433469"/>
    <lineage>
        <taxon>Eukaryota</taxon>
        <taxon>Fungi</taxon>
        <taxon>Fungi incertae sedis</taxon>
        <taxon>Mucoromycota</taxon>
        <taxon>Glomeromycotina</taxon>
        <taxon>Glomeromycetes</taxon>
        <taxon>Diversisporales</taxon>
        <taxon>Gigasporaceae</taxon>
        <taxon>Cetraspora</taxon>
    </lineage>
</organism>
<reference evidence="1" key="1">
    <citation type="submission" date="2021-06" db="EMBL/GenBank/DDBJ databases">
        <authorList>
            <person name="Kallberg Y."/>
            <person name="Tangrot J."/>
            <person name="Rosling A."/>
        </authorList>
    </citation>
    <scope>NUCLEOTIDE SEQUENCE</scope>
    <source>
        <strain evidence="1">28 12/20/2015</strain>
    </source>
</reference>